<keyword evidence="7 14" id="KW-0808">Transferase</keyword>
<feature type="domain" description="Radical SAM core" evidence="16">
    <location>
        <begin position="143"/>
        <end position="383"/>
    </location>
</feature>
<dbReference type="PANTHER" id="PTHR30544">
    <property type="entry name" value="23S RRNA METHYLTRANSFERASE"/>
    <property type="match status" value="1"/>
</dbReference>
<dbReference type="InterPro" id="IPR058240">
    <property type="entry name" value="rSAM_sf"/>
</dbReference>
<evidence type="ECO:0000313" key="18">
    <source>
        <dbReference type="Proteomes" id="UP000318709"/>
    </source>
</evidence>
<proteinExistence type="inferred from homology"/>
<evidence type="ECO:0000256" key="3">
    <source>
        <dbReference type="ARBA" id="ARBA00022485"/>
    </source>
</evidence>
<dbReference type="OrthoDB" id="9793973at2"/>
<comment type="function">
    <text evidence="14">Specifically methylates position 2 of adenine 2503 in 23S rRNA and position 2 of adenine 37 in tRNAs. m2A2503 modification seems to play a crucial role in the proofreading step occurring at the peptidyl transferase center and thus would serve to optimize ribosomal fidelity.</text>
</comment>
<keyword evidence="18" id="KW-1185">Reference proteome</keyword>
<comment type="catalytic activity">
    <reaction evidence="14">
        <text>adenosine(37) in tRNA + 2 reduced [2Fe-2S]-[ferredoxin] + 2 S-adenosyl-L-methionine = 2-methyladenosine(37) in tRNA + 5'-deoxyadenosine + L-methionine + 2 oxidized [2Fe-2S]-[ferredoxin] + S-adenosyl-L-homocysteine</text>
        <dbReference type="Rhea" id="RHEA:43332"/>
        <dbReference type="Rhea" id="RHEA-COMP:10000"/>
        <dbReference type="Rhea" id="RHEA-COMP:10001"/>
        <dbReference type="Rhea" id="RHEA-COMP:10162"/>
        <dbReference type="Rhea" id="RHEA-COMP:10485"/>
        <dbReference type="ChEBI" id="CHEBI:17319"/>
        <dbReference type="ChEBI" id="CHEBI:33737"/>
        <dbReference type="ChEBI" id="CHEBI:33738"/>
        <dbReference type="ChEBI" id="CHEBI:57844"/>
        <dbReference type="ChEBI" id="CHEBI:57856"/>
        <dbReference type="ChEBI" id="CHEBI:59789"/>
        <dbReference type="ChEBI" id="CHEBI:74411"/>
        <dbReference type="ChEBI" id="CHEBI:74497"/>
        <dbReference type="EC" id="2.1.1.192"/>
    </reaction>
</comment>
<dbReference type="GO" id="GO:0000049">
    <property type="term" value="F:tRNA binding"/>
    <property type="evidence" value="ECO:0007669"/>
    <property type="project" value="UniProtKB-UniRule"/>
</dbReference>
<name>A0A4Y6U6S9_9PROT</name>
<feature type="binding site" evidence="14">
    <location>
        <position position="246"/>
    </location>
    <ligand>
        <name>S-adenosyl-L-methionine</name>
        <dbReference type="ChEBI" id="CHEBI:59789"/>
    </ligand>
</feature>
<evidence type="ECO:0000256" key="11">
    <source>
        <dbReference type="ARBA" id="ARBA00023004"/>
    </source>
</evidence>
<keyword evidence="4 14" id="KW-0963">Cytoplasm</keyword>
<dbReference type="NCBIfam" id="TIGR00048">
    <property type="entry name" value="rRNA_mod_RlmN"/>
    <property type="match status" value="1"/>
</dbReference>
<protein>
    <recommendedName>
        <fullName evidence="14">Dual-specificity RNA methyltransferase RlmN</fullName>
        <ecNumber evidence="14">2.1.1.192</ecNumber>
    </recommendedName>
    <alternativeName>
        <fullName evidence="14">23S rRNA (adenine(2503)-C(2))-methyltransferase</fullName>
    </alternativeName>
    <alternativeName>
        <fullName evidence="14">23S rRNA m2A2503 methyltransferase</fullName>
    </alternativeName>
    <alternativeName>
        <fullName evidence="14">Ribosomal RNA large subunit methyltransferase N</fullName>
    </alternativeName>
    <alternativeName>
        <fullName evidence="14">tRNA (adenine(37)-C(2))-methyltransferase</fullName>
    </alternativeName>
    <alternativeName>
        <fullName evidence="14">tRNA m2A37 methyltransferase</fullName>
    </alternativeName>
</protein>
<keyword evidence="12 14" id="KW-0411">Iron-sulfur</keyword>
<comment type="miscellaneous">
    <text evidence="14">Reaction proceeds by a ping-pong mechanism involving intermediate methylation of a conserved cysteine residue.</text>
</comment>
<comment type="subcellular location">
    <subcellularLocation>
        <location evidence="1 14">Cytoplasm</location>
    </subcellularLocation>
</comment>
<dbReference type="GO" id="GO:0019843">
    <property type="term" value="F:rRNA binding"/>
    <property type="evidence" value="ECO:0007669"/>
    <property type="project" value="UniProtKB-UniRule"/>
</dbReference>
<dbReference type="Pfam" id="PF04055">
    <property type="entry name" value="Radical_SAM"/>
    <property type="match status" value="1"/>
</dbReference>
<evidence type="ECO:0000256" key="4">
    <source>
        <dbReference type="ARBA" id="ARBA00022490"/>
    </source>
</evidence>
<keyword evidence="11 14" id="KW-0408">Iron</keyword>
<dbReference type="InterPro" id="IPR040072">
    <property type="entry name" value="Methyltransferase_A"/>
</dbReference>
<evidence type="ECO:0000259" key="16">
    <source>
        <dbReference type="PROSITE" id="PS51918"/>
    </source>
</evidence>
<keyword evidence="3 14" id="KW-0004">4Fe-4S</keyword>
<dbReference type="HAMAP" id="MF_01849">
    <property type="entry name" value="RNA_methyltr_RlmN"/>
    <property type="match status" value="1"/>
</dbReference>
<dbReference type="Gene3D" id="3.20.20.70">
    <property type="entry name" value="Aldolase class I"/>
    <property type="match status" value="1"/>
</dbReference>
<dbReference type="FunFam" id="3.20.20.70:FF:000014">
    <property type="entry name" value="Probable dual-specificity RNA methyltransferase RlmN"/>
    <property type="match status" value="1"/>
</dbReference>
<evidence type="ECO:0000256" key="7">
    <source>
        <dbReference type="ARBA" id="ARBA00022679"/>
    </source>
</evidence>
<evidence type="ECO:0000256" key="5">
    <source>
        <dbReference type="ARBA" id="ARBA00022552"/>
    </source>
</evidence>
<evidence type="ECO:0000256" key="13">
    <source>
        <dbReference type="ARBA" id="ARBA00023157"/>
    </source>
</evidence>
<dbReference type="InterPro" id="IPR027492">
    <property type="entry name" value="RNA_MTrfase_RlmN"/>
</dbReference>
<dbReference type="EC" id="2.1.1.192" evidence="14"/>
<feature type="binding site" evidence="14">
    <location>
        <position position="164"/>
    </location>
    <ligand>
        <name>[4Fe-4S] cluster</name>
        <dbReference type="ChEBI" id="CHEBI:49883"/>
        <note>4Fe-4S-S-AdoMet</note>
    </ligand>
</feature>
<evidence type="ECO:0000256" key="2">
    <source>
        <dbReference type="ARBA" id="ARBA00007544"/>
    </source>
</evidence>
<dbReference type="SFLD" id="SFLDG01062">
    <property type="entry name" value="methyltransferase_(Class_A)"/>
    <property type="match status" value="1"/>
</dbReference>
<comment type="caution">
    <text evidence="14">Lacks conserved residue(s) required for the propagation of feature annotation.</text>
</comment>
<feature type="binding site" evidence="14">
    <location>
        <position position="157"/>
    </location>
    <ligand>
        <name>[4Fe-4S] cluster</name>
        <dbReference type="ChEBI" id="CHEBI:49883"/>
        <note>4Fe-4S-S-AdoMet</note>
    </ligand>
</feature>
<dbReference type="InterPro" id="IPR013785">
    <property type="entry name" value="Aldolase_TIM"/>
</dbReference>
<comment type="catalytic activity">
    <reaction evidence="14">
        <text>adenosine(2503) in 23S rRNA + 2 reduced [2Fe-2S]-[ferredoxin] + 2 S-adenosyl-L-methionine = 2-methyladenosine(2503) in 23S rRNA + 5'-deoxyadenosine + L-methionine + 2 oxidized [2Fe-2S]-[ferredoxin] + S-adenosyl-L-homocysteine</text>
        <dbReference type="Rhea" id="RHEA:42916"/>
        <dbReference type="Rhea" id="RHEA-COMP:10000"/>
        <dbReference type="Rhea" id="RHEA-COMP:10001"/>
        <dbReference type="Rhea" id="RHEA-COMP:10152"/>
        <dbReference type="Rhea" id="RHEA-COMP:10282"/>
        <dbReference type="ChEBI" id="CHEBI:17319"/>
        <dbReference type="ChEBI" id="CHEBI:33737"/>
        <dbReference type="ChEBI" id="CHEBI:33738"/>
        <dbReference type="ChEBI" id="CHEBI:57844"/>
        <dbReference type="ChEBI" id="CHEBI:57856"/>
        <dbReference type="ChEBI" id="CHEBI:59789"/>
        <dbReference type="ChEBI" id="CHEBI:74411"/>
        <dbReference type="ChEBI" id="CHEBI:74497"/>
        <dbReference type="EC" id="2.1.1.192"/>
    </reaction>
</comment>
<feature type="binding site" evidence="14">
    <location>
        <begin position="214"/>
        <end position="215"/>
    </location>
    <ligand>
        <name>S-adenosyl-L-methionine</name>
        <dbReference type="ChEBI" id="CHEBI:59789"/>
    </ligand>
</feature>
<evidence type="ECO:0000256" key="12">
    <source>
        <dbReference type="ARBA" id="ARBA00023014"/>
    </source>
</evidence>
<dbReference type="CDD" id="cd01335">
    <property type="entry name" value="Radical_SAM"/>
    <property type="match status" value="1"/>
</dbReference>
<dbReference type="GO" id="GO:0070040">
    <property type="term" value="F:rRNA (adenine(2503)-C2-)-methyltransferase activity"/>
    <property type="evidence" value="ECO:0007669"/>
    <property type="project" value="UniProtKB-UniRule"/>
</dbReference>
<evidence type="ECO:0000256" key="15">
    <source>
        <dbReference type="SAM" id="MobiDB-lite"/>
    </source>
</evidence>
<dbReference type="KEGG" id="swf:E3E12_01400"/>
<evidence type="ECO:0000256" key="9">
    <source>
        <dbReference type="ARBA" id="ARBA00022694"/>
    </source>
</evidence>
<evidence type="ECO:0000256" key="14">
    <source>
        <dbReference type="HAMAP-Rule" id="MF_01849"/>
    </source>
</evidence>
<dbReference type="GO" id="GO:0030488">
    <property type="term" value="P:tRNA methylation"/>
    <property type="evidence" value="ECO:0007669"/>
    <property type="project" value="UniProtKB-UniRule"/>
</dbReference>
<feature type="active site" description="Proton acceptor" evidence="14">
    <location>
        <position position="135"/>
    </location>
</feature>
<evidence type="ECO:0000313" key="17">
    <source>
        <dbReference type="EMBL" id="QDH13073.1"/>
    </source>
</evidence>
<dbReference type="SUPFAM" id="SSF102114">
    <property type="entry name" value="Radical SAM enzymes"/>
    <property type="match status" value="1"/>
</dbReference>
<dbReference type="SFLD" id="SFLDF00275">
    <property type="entry name" value="adenosine_C2_methyltransferase"/>
    <property type="match status" value="1"/>
</dbReference>
<dbReference type="InterPro" id="IPR004383">
    <property type="entry name" value="rRNA_lsu_MTrfase_RlmN/Cfr"/>
</dbReference>
<feature type="active site" description="S-methylcysteine intermediate" evidence="14">
    <location>
        <position position="388"/>
    </location>
</feature>
<sequence length="425" mass="47095">MTNNKPFLSAQPLSADLAQQEEQARARIEAKSAPFAPPQPVTDDGRRELVGMSRAEMTQALEDIGEKPFRAKQLWHWIYNQGVRDFSAMSTLSKPLQQKLDDYFTVGRPGVVDEQTSKDGTRKFLFRFQDGQEAETVYIPDQREDRGCVCISSQVGCTLSCAFCHTGTQKLVRNLGAAEIIGQFMAARDSYHEWPSPRGETPRLLSTIVLMGMGEPLYNYPNVAKAMKIAMDGEGIALSRRRITLSTSGLVPMMERCGDELGVNLAISLHAVTDELRDRLVPINKQYPIKALLDACRRYPAASNSRRITFEYVMLRGVNDSDADARELVRLLKGLPAKVNLIPFNPWPGSDFQPSTRERVNSFAQIVMNAGYSSPVRQPRGRDILAACGQLKTASERRRASEKASDPSGGNSIPVVENAPSAGNW</sequence>
<evidence type="ECO:0000256" key="1">
    <source>
        <dbReference type="ARBA" id="ARBA00004496"/>
    </source>
</evidence>
<comment type="similarity">
    <text evidence="2 14">Belongs to the radical SAM superfamily. RlmN family.</text>
</comment>
<dbReference type="InterPro" id="IPR007197">
    <property type="entry name" value="rSAM"/>
</dbReference>
<dbReference type="GO" id="GO:0005737">
    <property type="term" value="C:cytoplasm"/>
    <property type="evidence" value="ECO:0007669"/>
    <property type="project" value="UniProtKB-SubCell"/>
</dbReference>
<dbReference type="GO" id="GO:0051539">
    <property type="term" value="F:4 iron, 4 sulfur cluster binding"/>
    <property type="evidence" value="ECO:0007669"/>
    <property type="project" value="UniProtKB-UniRule"/>
</dbReference>
<dbReference type="Gene3D" id="1.10.150.530">
    <property type="match status" value="1"/>
</dbReference>
<dbReference type="GO" id="GO:0002935">
    <property type="term" value="F:tRNA (adenine(37)-C2)-methyltransferase activity"/>
    <property type="evidence" value="ECO:0007669"/>
    <property type="project" value="UniProtKB-UniRule"/>
</dbReference>
<accession>A0A4Y6U6S9</accession>
<feature type="binding site" evidence="14">
    <location>
        <begin position="268"/>
        <end position="270"/>
    </location>
    <ligand>
        <name>S-adenosyl-L-methionine</name>
        <dbReference type="ChEBI" id="CHEBI:59789"/>
    </ligand>
</feature>
<dbReference type="GO" id="GO:0070475">
    <property type="term" value="P:rRNA base methylation"/>
    <property type="evidence" value="ECO:0007669"/>
    <property type="project" value="UniProtKB-UniRule"/>
</dbReference>
<dbReference type="PROSITE" id="PS51918">
    <property type="entry name" value="RADICAL_SAM"/>
    <property type="match status" value="1"/>
</dbReference>
<keyword evidence="10 14" id="KW-0479">Metal-binding</keyword>
<dbReference type="RefSeq" id="WP_141442717.1">
    <property type="nucleotide sequence ID" value="NZ_CP038231.1"/>
</dbReference>
<reference evidence="17 18" key="1">
    <citation type="submission" date="2019-03" db="EMBL/GenBank/DDBJ databases">
        <title>The complete genome sequence of Swingsia_sp. F3b2 LMG30590(T).</title>
        <authorList>
            <person name="Chua K.-O."/>
            <person name="Chan K.-G."/>
            <person name="See-Too W.-S."/>
        </authorList>
    </citation>
    <scope>NUCLEOTIDE SEQUENCE [LARGE SCALE GENOMIC DNA]</scope>
    <source>
        <strain evidence="17 18">F3b2</strain>
    </source>
</reference>
<dbReference type="AlphaFoldDB" id="A0A4Y6U6S9"/>
<dbReference type="InterPro" id="IPR048641">
    <property type="entry name" value="RlmN_N"/>
</dbReference>
<dbReference type="PIRSF" id="PIRSF006004">
    <property type="entry name" value="CHP00048"/>
    <property type="match status" value="1"/>
</dbReference>
<evidence type="ECO:0000256" key="10">
    <source>
        <dbReference type="ARBA" id="ARBA00022723"/>
    </source>
</evidence>
<dbReference type="SFLD" id="SFLDS00029">
    <property type="entry name" value="Radical_SAM"/>
    <property type="match status" value="1"/>
</dbReference>
<dbReference type="EMBL" id="CP038231">
    <property type="protein sequence ID" value="QDH13073.1"/>
    <property type="molecule type" value="Genomic_DNA"/>
</dbReference>
<keyword evidence="8 14" id="KW-0949">S-adenosyl-L-methionine</keyword>
<keyword evidence="9 14" id="KW-0819">tRNA processing</keyword>
<organism evidence="17 18">
    <name type="scientific">Formicincola oecophyllae</name>
    <dbReference type="NCBI Taxonomy" id="2558361"/>
    <lineage>
        <taxon>Bacteria</taxon>
        <taxon>Pseudomonadati</taxon>
        <taxon>Pseudomonadota</taxon>
        <taxon>Alphaproteobacteria</taxon>
        <taxon>Acetobacterales</taxon>
        <taxon>Acetobacteraceae</taxon>
        <taxon>Formicincola</taxon>
    </lineage>
</organism>
<gene>
    <name evidence="14 17" type="primary">rlmN</name>
    <name evidence="17" type="ORF">E3E12_01400</name>
</gene>
<feature type="binding site" evidence="14">
    <location>
        <position position="345"/>
    </location>
    <ligand>
        <name>S-adenosyl-L-methionine</name>
        <dbReference type="ChEBI" id="CHEBI:59789"/>
    </ligand>
</feature>
<dbReference type="GO" id="GO:0046872">
    <property type="term" value="F:metal ion binding"/>
    <property type="evidence" value="ECO:0007669"/>
    <property type="project" value="UniProtKB-KW"/>
</dbReference>
<dbReference type="PANTHER" id="PTHR30544:SF5">
    <property type="entry name" value="RADICAL SAM CORE DOMAIN-CONTAINING PROTEIN"/>
    <property type="match status" value="1"/>
</dbReference>
<feature type="binding site" evidence="14">
    <location>
        <position position="161"/>
    </location>
    <ligand>
        <name>[4Fe-4S] cluster</name>
        <dbReference type="ChEBI" id="CHEBI:49883"/>
        <note>4Fe-4S-S-AdoMet</note>
    </ligand>
</feature>
<keyword evidence="6 14" id="KW-0489">Methyltransferase</keyword>
<keyword evidence="5 14" id="KW-0698">rRNA processing</keyword>
<evidence type="ECO:0000256" key="6">
    <source>
        <dbReference type="ARBA" id="ARBA00022603"/>
    </source>
</evidence>
<feature type="compositionally biased region" description="Basic and acidic residues" evidence="15">
    <location>
        <begin position="394"/>
        <end position="405"/>
    </location>
</feature>
<dbReference type="Proteomes" id="UP000318709">
    <property type="component" value="Chromosome"/>
</dbReference>
<feature type="region of interest" description="Disordered" evidence="15">
    <location>
        <begin position="394"/>
        <end position="425"/>
    </location>
</feature>
<dbReference type="Pfam" id="PF21016">
    <property type="entry name" value="RlmN_N"/>
    <property type="match status" value="1"/>
</dbReference>
<feature type="region of interest" description="Disordered" evidence="15">
    <location>
        <begin position="1"/>
        <end position="44"/>
    </location>
</feature>
<keyword evidence="13 14" id="KW-1015">Disulfide bond</keyword>
<evidence type="ECO:0000256" key="8">
    <source>
        <dbReference type="ARBA" id="ARBA00022691"/>
    </source>
</evidence>
<comment type="cofactor">
    <cofactor evidence="14">
        <name>[4Fe-4S] cluster</name>
        <dbReference type="ChEBI" id="CHEBI:49883"/>
    </cofactor>
    <text evidence="14">Binds 1 [4Fe-4S] cluster. The cluster is coordinated with 3 cysteines and an exchangeable S-adenosyl-L-methionine.</text>
</comment>